<keyword evidence="9" id="KW-1185">Reference proteome</keyword>
<dbReference type="SUPFAM" id="SSF88659">
    <property type="entry name" value="Sigma3 and sigma4 domains of RNA polymerase sigma factors"/>
    <property type="match status" value="1"/>
</dbReference>
<dbReference type="Pfam" id="PF04545">
    <property type="entry name" value="Sigma70_r4"/>
    <property type="match status" value="1"/>
</dbReference>
<dbReference type="Gene3D" id="1.10.1740.10">
    <property type="match status" value="1"/>
</dbReference>
<dbReference type="GO" id="GO:0016987">
    <property type="term" value="F:sigma factor activity"/>
    <property type="evidence" value="ECO:0007669"/>
    <property type="project" value="UniProtKB-KW"/>
</dbReference>
<dbReference type="PANTHER" id="PTHR43133">
    <property type="entry name" value="RNA POLYMERASE ECF-TYPE SIGMA FACTO"/>
    <property type="match status" value="1"/>
</dbReference>
<organism evidence="8 9">
    <name type="scientific">Sinimarinibacterium flocculans</name>
    <dbReference type="NCBI Taxonomy" id="985250"/>
    <lineage>
        <taxon>Bacteria</taxon>
        <taxon>Pseudomonadati</taxon>
        <taxon>Pseudomonadota</taxon>
        <taxon>Gammaproteobacteria</taxon>
        <taxon>Nevskiales</taxon>
        <taxon>Nevskiaceae</taxon>
        <taxon>Sinimarinibacterium</taxon>
    </lineage>
</organism>
<gene>
    <name evidence="8" type="ORF">C8D93_10230</name>
</gene>
<dbReference type="InterPro" id="IPR039425">
    <property type="entry name" value="RNA_pol_sigma-70-like"/>
</dbReference>
<reference evidence="8 9" key="1">
    <citation type="submission" date="2018-04" db="EMBL/GenBank/DDBJ databases">
        <title>Genomic Encyclopedia of Type Strains, Phase IV (KMG-IV): sequencing the most valuable type-strain genomes for metagenomic binning, comparative biology and taxonomic classification.</title>
        <authorList>
            <person name="Goeker M."/>
        </authorList>
    </citation>
    <scope>NUCLEOTIDE SEQUENCE [LARGE SCALE GENOMIC DNA]</scope>
    <source>
        <strain evidence="8 9">DSM 104150</strain>
    </source>
</reference>
<dbReference type="EMBL" id="QICN01000002">
    <property type="protein sequence ID" value="PXV70178.1"/>
    <property type="molecule type" value="Genomic_DNA"/>
</dbReference>
<dbReference type="Pfam" id="PF04542">
    <property type="entry name" value="Sigma70_r2"/>
    <property type="match status" value="1"/>
</dbReference>
<evidence type="ECO:0000313" key="9">
    <source>
        <dbReference type="Proteomes" id="UP000248330"/>
    </source>
</evidence>
<evidence type="ECO:0000256" key="2">
    <source>
        <dbReference type="ARBA" id="ARBA00023015"/>
    </source>
</evidence>
<dbReference type="AlphaFoldDB" id="A0A318EHW1"/>
<dbReference type="CDD" id="cd06171">
    <property type="entry name" value="Sigma70_r4"/>
    <property type="match status" value="1"/>
</dbReference>
<dbReference type="GO" id="GO:0003677">
    <property type="term" value="F:DNA binding"/>
    <property type="evidence" value="ECO:0007669"/>
    <property type="project" value="UniProtKB-KW"/>
</dbReference>
<dbReference type="InterPro" id="IPR007627">
    <property type="entry name" value="RNA_pol_sigma70_r2"/>
</dbReference>
<dbReference type="InterPro" id="IPR014284">
    <property type="entry name" value="RNA_pol_sigma-70_dom"/>
</dbReference>
<evidence type="ECO:0000256" key="1">
    <source>
        <dbReference type="ARBA" id="ARBA00010641"/>
    </source>
</evidence>
<dbReference type="PANTHER" id="PTHR43133:SF8">
    <property type="entry name" value="RNA POLYMERASE SIGMA FACTOR HI_1459-RELATED"/>
    <property type="match status" value="1"/>
</dbReference>
<evidence type="ECO:0000256" key="5">
    <source>
        <dbReference type="ARBA" id="ARBA00023163"/>
    </source>
</evidence>
<evidence type="ECO:0000256" key="3">
    <source>
        <dbReference type="ARBA" id="ARBA00023082"/>
    </source>
</evidence>
<comment type="caution">
    <text evidence="8">The sequence shown here is derived from an EMBL/GenBank/DDBJ whole genome shotgun (WGS) entry which is preliminary data.</text>
</comment>
<dbReference type="RefSeq" id="WP_211307195.1">
    <property type="nucleotide sequence ID" value="NZ_CAWNXA010000002.1"/>
</dbReference>
<evidence type="ECO:0000313" key="8">
    <source>
        <dbReference type="EMBL" id="PXV70178.1"/>
    </source>
</evidence>
<dbReference type="InterPro" id="IPR013325">
    <property type="entry name" value="RNA_pol_sigma_r2"/>
</dbReference>
<protein>
    <submittedName>
        <fullName evidence="8">RNA polymerase sigma-70 factor (ECF subfamily)</fullName>
    </submittedName>
</protein>
<keyword evidence="3" id="KW-0731">Sigma factor</keyword>
<comment type="similarity">
    <text evidence="1">Belongs to the sigma-70 factor family. ECF subfamily.</text>
</comment>
<evidence type="ECO:0000259" key="7">
    <source>
        <dbReference type="Pfam" id="PF04545"/>
    </source>
</evidence>
<dbReference type="InterPro" id="IPR007630">
    <property type="entry name" value="RNA_pol_sigma70_r4"/>
</dbReference>
<evidence type="ECO:0000259" key="6">
    <source>
        <dbReference type="Pfam" id="PF04542"/>
    </source>
</evidence>
<dbReference type="InterPro" id="IPR013324">
    <property type="entry name" value="RNA_pol_sigma_r3/r4-like"/>
</dbReference>
<dbReference type="GO" id="GO:0006352">
    <property type="term" value="P:DNA-templated transcription initiation"/>
    <property type="evidence" value="ECO:0007669"/>
    <property type="project" value="InterPro"/>
</dbReference>
<dbReference type="SUPFAM" id="SSF88946">
    <property type="entry name" value="Sigma2 domain of RNA polymerase sigma factors"/>
    <property type="match status" value="1"/>
</dbReference>
<accession>A0A318EHW1</accession>
<keyword evidence="5" id="KW-0804">Transcription</keyword>
<dbReference type="Gene3D" id="1.10.10.10">
    <property type="entry name" value="Winged helix-like DNA-binding domain superfamily/Winged helix DNA-binding domain"/>
    <property type="match status" value="1"/>
</dbReference>
<feature type="domain" description="RNA polymerase sigma-70 region 2" evidence="6">
    <location>
        <begin position="15"/>
        <end position="80"/>
    </location>
</feature>
<proteinExistence type="inferred from homology"/>
<dbReference type="NCBIfam" id="TIGR02937">
    <property type="entry name" value="sigma70-ECF"/>
    <property type="match status" value="1"/>
</dbReference>
<keyword evidence="2" id="KW-0805">Transcription regulation</keyword>
<evidence type="ECO:0000256" key="4">
    <source>
        <dbReference type="ARBA" id="ARBA00023125"/>
    </source>
</evidence>
<keyword evidence="4" id="KW-0238">DNA-binding</keyword>
<feature type="domain" description="RNA polymerase sigma-70 region 4" evidence="7">
    <location>
        <begin position="113"/>
        <end position="162"/>
    </location>
</feature>
<dbReference type="Proteomes" id="UP000248330">
    <property type="component" value="Unassembled WGS sequence"/>
</dbReference>
<sequence>MLAYAGGDAAAFERLYRRHKDALYRYFLRHVEAADAGELFQDVWQKLIQARGGYRSDAPFAAWLYRIAHNRLVDHWRRARPHDELPADAVDADARGPESQVEHDDTARRLLAALARLPAEQREIIVLREERNLTLEQIADIQGVGRETVKSRLRYALAKLREAFHD</sequence>
<dbReference type="InterPro" id="IPR036388">
    <property type="entry name" value="WH-like_DNA-bd_sf"/>
</dbReference>
<name>A0A318EHW1_9GAMM</name>